<dbReference type="Pfam" id="PF04464">
    <property type="entry name" value="Glyphos_transf"/>
    <property type="match status" value="2"/>
</dbReference>
<gene>
    <name evidence="8" type="ORF">AS030_10810</name>
</gene>
<dbReference type="SUPFAM" id="SSF53756">
    <property type="entry name" value="UDP-Glycosyltransferase/glycogen phosphorylase"/>
    <property type="match status" value="2"/>
</dbReference>
<protein>
    <recommendedName>
        <fullName evidence="7">TarS C-terminal domain-containing protein</fullName>
    </recommendedName>
</protein>
<dbReference type="Pfam" id="PF18674">
    <property type="entry name" value="TarS_C1"/>
    <property type="match status" value="1"/>
</dbReference>
<accession>A0A0V8J8U1</accession>
<keyword evidence="5" id="KW-0777">Teichoic acid biosynthesis</keyword>
<name>A0A0V8J8U1_9BACL</name>
<evidence type="ECO:0000256" key="5">
    <source>
        <dbReference type="ARBA" id="ARBA00022944"/>
    </source>
</evidence>
<dbReference type="GO" id="GO:0019350">
    <property type="term" value="P:teichoic acid biosynthetic process"/>
    <property type="evidence" value="ECO:0007669"/>
    <property type="project" value="UniProtKB-KW"/>
</dbReference>
<dbReference type="InterPro" id="IPR007554">
    <property type="entry name" value="Glycerophosphate_synth"/>
</dbReference>
<dbReference type="Proteomes" id="UP000054099">
    <property type="component" value="Unassembled WGS sequence"/>
</dbReference>
<evidence type="ECO:0000256" key="4">
    <source>
        <dbReference type="ARBA" id="ARBA00022679"/>
    </source>
</evidence>
<keyword evidence="6" id="KW-0472">Membrane</keyword>
<keyword evidence="9" id="KW-1185">Reference proteome</keyword>
<evidence type="ECO:0000313" key="9">
    <source>
        <dbReference type="Proteomes" id="UP000054099"/>
    </source>
</evidence>
<organism evidence="8 9">
    <name type="scientific">Fictibacillus enclensis</name>
    <dbReference type="NCBI Taxonomy" id="1017270"/>
    <lineage>
        <taxon>Bacteria</taxon>
        <taxon>Bacillati</taxon>
        <taxon>Bacillota</taxon>
        <taxon>Bacilli</taxon>
        <taxon>Bacillales</taxon>
        <taxon>Fictibacillaceae</taxon>
        <taxon>Fictibacillus</taxon>
    </lineage>
</organism>
<dbReference type="GO" id="GO:0047355">
    <property type="term" value="F:CDP-glycerol glycerophosphotransferase activity"/>
    <property type="evidence" value="ECO:0007669"/>
    <property type="project" value="InterPro"/>
</dbReference>
<dbReference type="PANTHER" id="PTHR37316">
    <property type="entry name" value="TEICHOIC ACID GLYCEROL-PHOSPHATE PRIMASE"/>
    <property type="match status" value="1"/>
</dbReference>
<keyword evidence="4" id="KW-0808">Transferase</keyword>
<feature type="domain" description="TarS C-terminal" evidence="7">
    <location>
        <begin position="186"/>
        <end position="331"/>
    </location>
</feature>
<comment type="similarity">
    <text evidence="2">Belongs to the CDP-glycerol glycerophosphotransferase family.</text>
</comment>
<dbReference type="EMBL" id="LNQN01000002">
    <property type="protein sequence ID" value="KSU83072.1"/>
    <property type="molecule type" value="Genomic_DNA"/>
</dbReference>
<dbReference type="RefSeq" id="WP_061971839.1">
    <property type="nucleotide sequence ID" value="NZ_FMAV01000002.1"/>
</dbReference>
<dbReference type="InterPro" id="IPR043149">
    <property type="entry name" value="TagF_N"/>
</dbReference>
<dbReference type="InterPro" id="IPR041038">
    <property type="entry name" value="TarS_C1"/>
</dbReference>
<proteinExistence type="inferred from homology"/>
<dbReference type="PANTHER" id="PTHR37316:SF3">
    <property type="entry name" value="TEICHOIC ACID GLYCEROL-PHOSPHATE TRANSFERASE"/>
    <property type="match status" value="1"/>
</dbReference>
<keyword evidence="3" id="KW-1003">Cell membrane</keyword>
<sequence length="1116" mass="132836">MKNRTGILNRIIHMLRPEKKVRKRKTFKQWLMIMQTGEKVAIEGYLDSHVRVRELLFLSRNTGELIKVAEIEPSPRFSFEVRVSDIDSLFPGEERANFDLYLGIQRPAEEVKEDLLEGKQDLAVFYPRADGGQDICYPIRLGRFAEMDYKEFVPYQTEEGLSSYLYVTKKGNVSFVTRGMVNIKPKVQIDEMYFRKDKLSFNGKLFTRDAGINNIQLLLKGRDTNVEKRLPAEIEKMHEETRLKFGMHRYRYGVNVDFEPLFNDPMYSQDIYDFFFELSFGFPHPPVLVRIGRPRFQVKYFLRDGYARAGESTYALAPYFTFKGFNLSLQVDEFEESTYRYLRKIKRWAWLLRPFYKKRNIWLVGERPYKAQDTGYHFFNYVRKQHPEKNVYYVIEQDSPEIRNVEELGNILYFKSKEHIFHTFMAQKVIGSHHPDYLYPLRTKQYKKAIKATKIFLQHGVMGTKNMVANYGKRAPGFDTDLFLVSSDFEKNMIVHDFGYDPDEVAITGLSRFDSLLADDVEKKRQLLIIPTWRDWIITDEVFIESEYFERYRELINHPMLHELADSLNFEIVFCLHPNMQKFTSFFADSPVRIISQGEVDVQLLLKESAMMITDYSSVGFDFSFLHKPILYYQFDQNRFIGKRPSHLDLENDLPGRIVLDAEEILTEVKKYAKNHFAAEEQYIRRSYKFLKYRDLHHNDRIYEAVSEFPAKKHWIRSIQDDELIQAFLRRYRKSKYYFPSMRVFYKVAQRILPVDENLIVFESGVGKQYADSPRAIYEEILRRGLNYKKVWIYNKKGAFMDPDTKVVKRLSPSYYYYLAKARYWVNNQNFPTYLGKRKQTTYIQTWHGTPLKRMLFDIEQVEGRDEGYVERVHKATKTWDYLISPSPYASQAFRSAFRYKGEMLEIGYPRNDIFYREDRSQLTDSIRQRLSIPEDKKVILYAPTFRDNQTSKNNKFTFELQFDFEQMQRELGDDYVLLLRMHVVVSNKVSIPEEYKSFVYNVSSYPDIQDLYLVTDILITDYSSVMFDFANMKRPILFFTYDFEMYRDQLRGFYMDFEKEAPGPLLRTSDEVTQSIKNIERIKHDYSERYTAFHEKYCSLEDGGAAGRIVDRFFA</sequence>
<evidence type="ECO:0000313" key="8">
    <source>
        <dbReference type="EMBL" id="KSU83072.1"/>
    </source>
</evidence>
<evidence type="ECO:0000259" key="7">
    <source>
        <dbReference type="Pfam" id="PF18674"/>
    </source>
</evidence>
<reference evidence="8 9" key="1">
    <citation type="journal article" date="2014" name="Antonie Van Leeuwenhoek">
        <title>Fictibacillus enclensis sp. nov., isolated from marine sediment.</title>
        <authorList>
            <person name="Dastager S.G."/>
            <person name="Mawlankar R."/>
            <person name="Srinivasan K."/>
            <person name="Tang S.K."/>
            <person name="Lee J.C."/>
            <person name="Ramana V.V."/>
            <person name="Shouche Y.S."/>
        </authorList>
    </citation>
    <scope>NUCLEOTIDE SEQUENCE [LARGE SCALE GENOMIC DNA]</scope>
    <source>
        <strain evidence="8 9">NIO-1003</strain>
    </source>
</reference>
<comment type="caution">
    <text evidence="8">The sequence shown here is derived from an EMBL/GenBank/DDBJ whole genome shotgun (WGS) entry which is preliminary data.</text>
</comment>
<dbReference type="AlphaFoldDB" id="A0A0V8J8U1"/>
<dbReference type="InterPro" id="IPR043148">
    <property type="entry name" value="TagF_C"/>
</dbReference>
<dbReference type="Gene3D" id="3.40.50.12580">
    <property type="match status" value="2"/>
</dbReference>
<evidence type="ECO:0000256" key="2">
    <source>
        <dbReference type="ARBA" id="ARBA00010488"/>
    </source>
</evidence>
<dbReference type="Gene3D" id="3.40.50.11820">
    <property type="match status" value="1"/>
</dbReference>
<evidence type="ECO:0000256" key="6">
    <source>
        <dbReference type="ARBA" id="ARBA00023136"/>
    </source>
</evidence>
<evidence type="ECO:0000256" key="3">
    <source>
        <dbReference type="ARBA" id="ARBA00022475"/>
    </source>
</evidence>
<evidence type="ECO:0000256" key="1">
    <source>
        <dbReference type="ARBA" id="ARBA00004202"/>
    </source>
</evidence>
<comment type="subcellular location">
    <subcellularLocation>
        <location evidence="1">Cell membrane</location>
        <topology evidence="1">Peripheral membrane protein</topology>
    </subcellularLocation>
</comment>
<dbReference type="GO" id="GO:0005886">
    <property type="term" value="C:plasma membrane"/>
    <property type="evidence" value="ECO:0007669"/>
    <property type="project" value="UniProtKB-SubCell"/>
</dbReference>
<dbReference type="InterPro" id="IPR051612">
    <property type="entry name" value="Teichoic_Acid_Biosynth"/>
</dbReference>